<comment type="similarity">
    <text evidence="2">Belongs to the major facilitator superfamily. Sugar transporter (TC 2.A.1.1) family.</text>
</comment>
<dbReference type="PROSITE" id="PS50850">
    <property type="entry name" value="MFS"/>
    <property type="match status" value="1"/>
</dbReference>
<keyword evidence="3" id="KW-0813">Transport</keyword>
<keyword evidence="4 7" id="KW-0812">Transmembrane</keyword>
<feature type="transmembrane region" description="Helical" evidence="7">
    <location>
        <begin position="420"/>
        <end position="439"/>
    </location>
</feature>
<dbReference type="Proteomes" id="UP000321058">
    <property type="component" value="Unassembled WGS sequence"/>
</dbReference>
<feature type="transmembrane region" description="Helical" evidence="7">
    <location>
        <begin position="68"/>
        <end position="86"/>
    </location>
</feature>
<dbReference type="AlphaFoldDB" id="A0A512NHE7"/>
<keyword evidence="5 7" id="KW-1133">Transmembrane helix</keyword>
<feature type="transmembrane region" description="Helical" evidence="7">
    <location>
        <begin position="392"/>
        <end position="414"/>
    </location>
</feature>
<proteinExistence type="inferred from homology"/>
<protein>
    <submittedName>
        <fullName evidence="9">MFS transporter</fullName>
    </submittedName>
</protein>
<dbReference type="InterPro" id="IPR005828">
    <property type="entry name" value="MFS_sugar_transport-like"/>
</dbReference>
<feature type="domain" description="Major facilitator superfamily (MFS) profile" evidence="8">
    <location>
        <begin position="1"/>
        <end position="446"/>
    </location>
</feature>
<feature type="transmembrane region" description="Helical" evidence="7">
    <location>
        <begin position="41"/>
        <end position="61"/>
    </location>
</feature>
<name>A0A512NHE7_9HYPH</name>
<feature type="transmembrane region" description="Helical" evidence="7">
    <location>
        <begin position="329"/>
        <end position="349"/>
    </location>
</feature>
<evidence type="ECO:0000256" key="7">
    <source>
        <dbReference type="SAM" id="Phobius"/>
    </source>
</evidence>
<dbReference type="InterPro" id="IPR036259">
    <property type="entry name" value="MFS_trans_sf"/>
</dbReference>
<dbReference type="EMBL" id="BKAJ01000099">
    <property type="protein sequence ID" value="GEP58370.1"/>
    <property type="molecule type" value="Genomic_DNA"/>
</dbReference>
<evidence type="ECO:0000256" key="6">
    <source>
        <dbReference type="ARBA" id="ARBA00023136"/>
    </source>
</evidence>
<evidence type="ECO:0000313" key="9">
    <source>
        <dbReference type="EMBL" id="GEP58370.1"/>
    </source>
</evidence>
<dbReference type="RefSeq" id="WP_246158863.1">
    <property type="nucleotide sequence ID" value="NZ_BKAJ01000099.1"/>
</dbReference>
<keyword evidence="6 7" id="KW-0472">Membrane</keyword>
<reference evidence="9 10" key="1">
    <citation type="submission" date="2019-07" db="EMBL/GenBank/DDBJ databases">
        <title>Whole genome shotgun sequence of Reyranella soli NBRC 108950.</title>
        <authorList>
            <person name="Hosoyama A."/>
            <person name="Uohara A."/>
            <person name="Ohji S."/>
            <person name="Ichikawa N."/>
        </authorList>
    </citation>
    <scope>NUCLEOTIDE SEQUENCE [LARGE SCALE GENOMIC DNA]</scope>
    <source>
        <strain evidence="9 10">NBRC 108950</strain>
    </source>
</reference>
<evidence type="ECO:0000256" key="3">
    <source>
        <dbReference type="ARBA" id="ARBA00022448"/>
    </source>
</evidence>
<gene>
    <name evidence="9" type="ORF">RSO01_55360</name>
</gene>
<feature type="transmembrane region" description="Helical" evidence="7">
    <location>
        <begin position="161"/>
        <end position="180"/>
    </location>
</feature>
<dbReference type="SUPFAM" id="SSF103473">
    <property type="entry name" value="MFS general substrate transporter"/>
    <property type="match status" value="1"/>
</dbReference>
<feature type="transmembrane region" description="Helical" evidence="7">
    <location>
        <begin position="289"/>
        <end position="317"/>
    </location>
</feature>
<dbReference type="GO" id="GO:0016020">
    <property type="term" value="C:membrane"/>
    <property type="evidence" value="ECO:0007669"/>
    <property type="project" value="UniProtKB-SubCell"/>
</dbReference>
<evidence type="ECO:0000256" key="1">
    <source>
        <dbReference type="ARBA" id="ARBA00004141"/>
    </source>
</evidence>
<evidence type="ECO:0000256" key="5">
    <source>
        <dbReference type="ARBA" id="ARBA00022989"/>
    </source>
</evidence>
<dbReference type="Gene3D" id="1.20.1250.20">
    <property type="entry name" value="MFS general substrate transporter like domains"/>
    <property type="match status" value="2"/>
</dbReference>
<dbReference type="PANTHER" id="PTHR23511">
    <property type="entry name" value="SYNAPTIC VESICLE GLYCOPROTEIN 2"/>
    <property type="match status" value="1"/>
</dbReference>
<dbReference type="GO" id="GO:0022857">
    <property type="term" value="F:transmembrane transporter activity"/>
    <property type="evidence" value="ECO:0007669"/>
    <property type="project" value="InterPro"/>
</dbReference>
<comment type="caution">
    <text evidence="9">The sequence shown here is derived from an EMBL/GenBank/DDBJ whole genome shotgun (WGS) entry which is preliminary data.</text>
</comment>
<accession>A0A512NHE7</accession>
<feature type="transmembrane region" description="Helical" evidence="7">
    <location>
        <begin position="92"/>
        <end position="115"/>
    </location>
</feature>
<sequence length="455" mass="48852">MADLAARLGRQGFRRAGRVHNRVALPLLVKEFGLSPAEKGIVSAAPLAGIMVGAIALGGLADIYGRRYMFVVEMVVFVLFLIGLTWSPTYLWMVVFLFGVGLALGCDYPTAHLVISESIASKDRGRLVLSAFAFQAIGALVGTVMGFAILSNFPEIGAWRWMYATAIVPAIVVVMGRVRISDSGHWLMTQGRKAEAEAEVARLLEREPPYPKQVRLTDLPADEQAAMARVRRNGGWRELFVLPARRATILASVPWFLQDLGTYGIGIFTPTILVKAIGHEDIVPHNVSALIACDILAAKGAALLDVLLIVGILAAVLLSDRVGRIRLQIVGFIGCAAGLGLATLSLHTAEPMRTVLLFAGFMLFNFMTNVGPNAQTYLLAGEVFPTEIRGKGAGFAAAFAKVGAVLTAFLFPVLLADIGVNLLLGVLIASSLLGAWVTWQFRIETMGVSLEEIGR</sequence>
<evidence type="ECO:0000313" key="10">
    <source>
        <dbReference type="Proteomes" id="UP000321058"/>
    </source>
</evidence>
<dbReference type="PANTHER" id="PTHR23511:SF34">
    <property type="entry name" value="SYNAPTIC VESICLE GLYCOPROTEIN 2"/>
    <property type="match status" value="1"/>
</dbReference>
<evidence type="ECO:0000259" key="8">
    <source>
        <dbReference type="PROSITE" id="PS50850"/>
    </source>
</evidence>
<feature type="transmembrane region" description="Helical" evidence="7">
    <location>
        <begin position="355"/>
        <end position="380"/>
    </location>
</feature>
<evidence type="ECO:0000256" key="2">
    <source>
        <dbReference type="ARBA" id="ARBA00010992"/>
    </source>
</evidence>
<keyword evidence="10" id="KW-1185">Reference proteome</keyword>
<dbReference type="InterPro" id="IPR020846">
    <property type="entry name" value="MFS_dom"/>
</dbReference>
<dbReference type="Pfam" id="PF00083">
    <property type="entry name" value="Sugar_tr"/>
    <property type="match status" value="1"/>
</dbReference>
<evidence type="ECO:0000256" key="4">
    <source>
        <dbReference type="ARBA" id="ARBA00022692"/>
    </source>
</evidence>
<feature type="transmembrane region" description="Helical" evidence="7">
    <location>
        <begin position="127"/>
        <end position="149"/>
    </location>
</feature>
<comment type="subcellular location">
    <subcellularLocation>
        <location evidence="1">Membrane</location>
        <topology evidence="1">Multi-pass membrane protein</topology>
    </subcellularLocation>
</comment>
<organism evidence="9 10">
    <name type="scientific">Reyranella soli</name>
    <dbReference type="NCBI Taxonomy" id="1230389"/>
    <lineage>
        <taxon>Bacteria</taxon>
        <taxon>Pseudomonadati</taxon>
        <taxon>Pseudomonadota</taxon>
        <taxon>Alphaproteobacteria</taxon>
        <taxon>Hyphomicrobiales</taxon>
        <taxon>Reyranellaceae</taxon>
        <taxon>Reyranella</taxon>
    </lineage>
</organism>